<reference evidence="1 2" key="1">
    <citation type="journal article" date="2024" name="J Genomics">
        <title>Draft genome sequencing and assembly of Favolaschia claudopus CIRM-BRFM 2984 isolated from oak limbs.</title>
        <authorList>
            <person name="Navarro D."/>
            <person name="Drula E."/>
            <person name="Chaduli D."/>
            <person name="Cazenave R."/>
            <person name="Ahrendt S."/>
            <person name="Wang J."/>
            <person name="Lipzen A."/>
            <person name="Daum C."/>
            <person name="Barry K."/>
            <person name="Grigoriev I.V."/>
            <person name="Favel A."/>
            <person name="Rosso M.N."/>
            <person name="Martin F."/>
        </authorList>
    </citation>
    <scope>NUCLEOTIDE SEQUENCE [LARGE SCALE GENOMIC DNA]</scope>
    <source>
        <strain evidence="1 2">CIRM-BRFM 2984</strain>
    </source>
</reference>
<protein>
    <submittedName>
        <fullName evidence="1">Uncharacterized protein</fullName>
    </submittedName>
</protein>
<sequence length="52" mass="6275">RLRTHYKRASLSMLGGMLCRLGHRVPTQRVRESLLCIDPVRRIFERIRKNQR</sequence>
<evidence type="ECO:0000313" key="2">
    <source>
        <dbReference type="Proteomes" id="UP001362999"/>
    </source>
</evidence>
<dbReference type="EMBL" id="JAWWNJ010000187">
    <property type="protein sequence ID" value="KAK6974179.1"/>
    <property type="molecule type" value="Genomic_DNA"/>
</dbReference>
<evidence type="ECO:0000313" key="1">
    <source>
        <dbReference type="EMBL" id="KAK6974179.1"/>
    </source>
</evidence>
<gene>
    <name evidence="1" type="ORF">R3P38DRAFT_2475954</name>
</gene>
<organism evidence="1 2">
    <name type="scientific">Favolaschia claudopus</name>
    <dbReference type="NCBI Taxonomy" id="2862362"/>
    <lineage>
        <taxon>Eukaryota</taxon>
        <taxon>Fungi</taxon>
        <taxon>Dikarya</taxon>
        <taxon>Basidiomycota</taxon>
        <taxon>Agaricomycotina</taxon>
        <taxon>Agaricomycetes</taxon>
        <taxon>Agaricomycetidae</taxon>
        <taxon>Agaricales</taxon>
        <taxon>Marasmiineae</taxon>
        <taxon>Mycenaceae</taxon>
        <taxon>Favolaschia</taxon>
    </lineage>
</organism>
<proteinExistence type="predicted"/>
<comment type="caution">
    <text evidence="1">The sequence shown here is derived from an EMBL/GenBank/DDBJ whole genome shotgun (WGS) entry which is preliminary data.</text>
</comment>
<dbReference type="Proteomes" id="UP001362999">
    <property type="component" value="Unassembled WGS sequence"/>
</dbReference>
<keyword evidence="2" id="KW-1185">Reference proteome</keyword>
<feature type="non-terminal residue" evidence="1">
    <location>
        <position position="52"/>
    </location>
</feature>
<feature type="non-terminal residue" evidence="1">
    <location>
        <position position="1"/>
    </location>
</feature>
<name>A0AAV9Z717_9AGAR</name>
<accession>A0AAV9Z717</accession>
<dbReference type="AlphaFoldDB" id="A0AAV9Z717"/>